<organism evidence="3 4">
    <name type="scientific">Mytilus edulis</name>
    <name type="common">Blue mussel</name>
    <dbReference type="NCBI Taxonomy" id="6550"/>
    <lineage>
        <taxon>Eukaryota</taxon>
        <taxon>Metazoa</taxon>
        <taxon>Spiralia</taxon>
        <taxon>Lophotrochozoa</taxon>
        <taxon>Mollusca</taxon>
        <taxon>Bivalvia</taxon>
        <taxon>Autobranchia</taxon>
        <taxon>Pteriomorphia</taxon>
        <taxon>Mytilida</taxon>
        <taxon>Mytiloidea</taxon>
        <taxon>Mytilidae</taxon>
        <taxon>Mytilinae</taxon>
        <taxon>Mytilus</taxon>
    </lineage>
</organism>
<proteinExistence type="predicted"/>
<dbReference type="GO" id="GO:0005634">
    <property type="term" value="C:nucleus"/>
    <property type="evidence" value="ECO:0007669"/>
    <property type="project" value="TreeGrafter"/>
</dbReference>
<dbReference type="Proteomes" id="UP000683360">
    <property type="component" value="Unassembled WGS sequence"/>
</dbReference>
<gene>
    <name evidence="3" type="ORF">MEDL_11245</name>
</gene>
<keyword evidence="4" id="KW-1185">Reference proteome</keyword>
<sequence length="227" mass="26152">MIIHTKLHGEKKDSDVKATKNYLEHILSNLLEQFNPNDVYNADETGLYYRALPENTLTRKDDNVAGGKKLKDRITTMVFCNMTSTDKHQLLIIGKSEDTRCFRGKKSLPVIYKNNKNSWMTSEIFKEWLKDLNKDMRQDKDIENPPNMTEDEFIEYVDHNNNTECYGELTNADTATSILQDKPMRNSDPVEDSNSKDELEESIIPVNFSQANTSGWFTPCYGGTPMY</sequence>
<dbReference type="PANTHER" id="PTHR19303">
    <property type="entry name" value="TRANSPOSON"/>
    <property type="match status" value="1"/>
</dbReference>
<dbReference type="InterPro" id="IPR004875">
    <property type="entry name" value="DDE_SF_endonuclease_dom"/>
</dbReference>
<dbReference type="PANTHER" id="PTHR19303:SF73">
    <property type="entry name" value="PROTEIN PDC2"/>
    <property type="match status" value="1"/>
</dbReference>
<dbReference type="Pfam" id="PF03184">
    <property type="entry name" value="DDE_1"/>
    <property type="match status" value="1"/>
</dbReference>
<feature type="region of interest" description="Disordered" evidence="1">
    <location>
        <begin position="178"/>
        <end position="199"/>
    </location>
</feature>
<name>A0A8S3QMQ3_MYTED</name>
<comment type="caution">
    <text evidence="3">The sequence shown here is derived from an EMBL/GenBank/DDBJ whole genome shotgun (WGS) entry which is preliminary data.</text>
</comment>
<feature type="domain" description="DDE-1" evidence="2">
    <location>
        <begin position="71"/>
        <end position="137"/>
    </location>
</feature>
<protein>
    <recommendedName>
        <fullName evidence="2">DDE-1 domain-containing protein</fullName>
    </recommendedName>
</protein>
<dbReference type="EMBL" id="CAJPWZ010000555">
    <property type="protein sequence ID" value="CAG2196328.1"/>
    <property type="molecule type" value="Genomic_DNA"/>
</dbReference>
<evidence type="ECO:0000256" key="1">
    <source>
        <dbReference type="SAM" id="MobiDB-lite"/>
    </source>
</evidence>
<evidence type="ECO:0000313" key="3">
    <source>
        <dbReference type="EMBL" id="CAG2196328.1"/>
    </source>
</evidence>
<evidence type="ECO:0000313" key="4">
    <source>
        <dbReference type="Proteomes" id="UP000683360"/>
    </source>
</evidence>
<dbReference type="AlphaFoldDB" id="A0A8S3QMQ3"/>
<reference evidence="3" key="1">
    <citation type="submission" date="2021-03" db="EMBL/GenBank/DDBJ databases">
        <authorList>
            <person name="Bekaert M."/>
        </authorList>
    </citation>
    <scope>NUCLEOTIDE SEQUENCE</scope>
</reference>
<accession>A0A8S3QMQ3</accession>
<dbReference type="OrthoDB" id="9909311at2759"/>
<dbReference type="GO" id="GO:0003677">
    <property type="term" value="F:DNA binding"/>
    <property type="evidence" value="ECO:0007669"/>
    <property type="project" value="TreeGrafter"/>
</dbReference>
<evidence type="ECO:0000259" key="2">
    <source>
        <dbReference type="Pfam" id="PF03184"/>
    </source>
</evidence>
<dbReference type="InterPro" id="IPR050863">
    <property type="entry name" value="CenT-Element_Derived"/>
</dbReference>